<evidence type="ECO:0000313" key="9">
    <source>
        <dbReference type="Proteomes" id="UP001519460"/>
    </source>
</evidence>
<feature type="compositionally biased region" description="Low complexity" evidence="6">
    <location>
        <begin position="28"/>
        <end position="37"/>
    </location>
</feature>
<sequence length="219" mass="24653">MVVIIGKPPQLSNRMESDVPSKSKEESPSPSKSSAAENKLEGEGRHSRSSSEEPHPQDDGHASSSSTPEKSHAKQSSESPADKKRKAEHIISEEEQKEHARKRERQEEERLKMQILVSNFTEEQLNRYEMYRRAAFPKAAVRRLMQSITGASISQNVVIAMSGISKVFVGEIVEEALDVMEGWGESGPLQPRHLREALRRLKQKDLVPNTKTKKVLFNT</sequence>
<evidence type="ECO:0000256" key="4">
    <source>
        <dbReference type="ARBA" id="ARBA00023163"/>
    </source>
</evidence>
<dbReference type="InterPro" id="IPR009072">
    <property type="entry name" value="Histone-fold"/>
</dbReference>
<gene>
    <name evidence="8" type="ORF">BaRGS_00035222</name>
</gene>
<dbReference type="Gene3D" id="1.10.20.10">
    <property type="entry name" value="Histone, subunit A"/>
    <property type="match status" value="1"/>
</dbReference>
<comment type="similarity">
    <text evidence="2">Belongs to the TAF11 family.</text>
</comment>
<dbReference type="CDD" id="cd08048">
    <property type="entry name" value="HFD_TAF11"/>
    <property type="match status" value="1"/>
</dbReference>
<proteinExistence type="inferred from homology"/>
<evidence type="ECO:0000256" key="5">
    <source>
        <dbReference type="ARBA" id="ARBA00023242"/>
    </source>
</evidence>
<feature type="compositionally biased region" description="Basic and acidic residues" evidence="6">
    <location>
        <begin position="15"/>
        <end position="27"/>
    </location>
</feature>
<name>A0ABD0JF83_9CAEN</name>
<dbReference type="Pfam" id="PF04719">
    <property type="entry name" value="TAFII28"/>
    <property type="match status" value="1"/>
</dbReference>
<dbReference type="InterPro" id="IPR045127">
    <property type="entry name" value="TAF11-like"/>
</dbReference>
<evidence type="ECO:0000256" key="6">
    <source>
        <dbReference type="SAM" id="MobiDB-lite"/>
    </source>
</evidence>
<feature type="compositionally biased region" description="Polar residues" evidence="6">
    <location>
        <begin position="62"/>
        <end position="79"/>
    </location>
</feature>
<dbReference type="SUPFAM" id="SSF47113">
    <property type="entry name" value="Histone-fold"/>
    <property type="match status" value="1"/>
</dbReference>
<comment type="caution">
    <text evidence="8">The sequence shown here is derived from an EMBL/GenBank/DDBJ whole genome shotgun (WGS) entry which is preliminary data.</text>
</comment>
<accession>A0ABD0JF83</accession>
<dbReference type="EMBL" id="JACVVK020000465">
    <property type="protein sequence ID" value="KAK7473561.1"/>
    <property type="molecule type" value="Genomic_DNA"/>
</dbReference>
<feature type="domain" description="TAFII28-like protein" evidence="7">
    <location>
        <begin position="115"/>
        <end position="200"/>
    </location>
</feature>
<feature type="compositionally biased region" description="Basic and acidic residues" evidence="6">
    <location>
        <begin position="38"/>
        <end position="61"/>
    </location>
</feature>
<keyword evidence="9" id="KW-1185">Reference proteome</keyword>
<evidence type="ECO:0000259" key="7">
    <source>
        <dbReference type="Pfam" id="PF04719"/>
    </source>
</evidence>
<dbReference type="PANTHER" id="PTHR13218">
    <property type="entry name" value="TRANSCRIPTION INITIATION FACTOR TFIID SUBUNIT 11-RELATED"/>
    <property type="match status" value="1"/>
</dbReference>
<organism evidence="8 9">
    <name type="scientific">Batillaria attramentaria</name>
    <dbReference type="NCBI Taxonomy" id="370345"/>
    <lineage>
        <taxon>Eukaryota</taxon>
        <taxon>Metazoa</taxon>
        <taxon>Spiralia</taxon>
        <taxon>Lophotrochozoa</taxon>
        <taxon>Mollusca</taxon>
        <taxon>Gastropoda</taxon>
        <taxon>Caenogastropoda</taxon>
        <taxon>Sorbeoconcha</taxon>
        <taxon>Cerithioidea</taxon>
        <taxon>Batillariidae</taxon>
        <taxon>Batillaria</taxon>
    </lineage>
</organism>
<evidence type="ECO:0000313" key="8">
    <source>
        <dbReference type="EMBL" id="KAK7473561.1"/>
    </source>
</evidence>
<keyword evidence="3" id="KW-0805">Transcription regulation</keyword>
<dbReference type="Proteomes" id="UP001519460">
    <property type="component" value="Unassembled WGS sequence"/>
</dbReference>
<dbReference type="InterPro" id="IPR006809">
    <property type="entry name" value="TAFII28_dom"/>
</dbReference>
<dbReference type="AlphaFoldDB" id="A0ABD0JF83"/>
<keyword evidence="4" id="KW-0804">Transcription</keyword>
<dbReference type="PANTHER" id="PTHR13218:SF8">
    <property type="entry name" value="TRANSCRIPTION INITIATION FACTOR TFIID SUBUNIT 11"/>
    <property type="match status" value="1"/>
</dbReference>
<dbReference type="FunFam" id="1.10.20.10:FF:000025">
    <property type="entry name" value="Transcription initiation factor TFIID subunit 11"/>
    <property type="match status" value="1"/>
</dbReference>
<feature type="region of interest" description="Disordered" evidence="6">
    <location>
        <begin position="1"/>
        <end position="107"/>
    </location>
</feature>
<dbReference type="GO" id="GO:0005634">
    <property type="term" value="C:nucleus"/>
    <property type="evidence" value="ECO:0007669"/>
    <property type="project" value="UniProtKB-SubCell"/>
</dbReference>
<protein>
    <recommendedName>
        <fullName evidence="7">TAFII28-like protein domain-containing protein</fullName>
    </recommendedName>
</protein>
<comment type="subcellular location">
    <subcellularLocation>
        <location evidence="1">Nucleus</location>
    </subcellularLocation>
</comment>
<keyword evidence="5" id="KW-0539">Nucleus</keyword>
<evidence type="ECO:0000256" key="3">
    <source>
        <dbReference type="ARBA" id="ARBA00023015"/>
    </source>
</evidence>
<reference evidence="8 9" key="1">
    <citation type="journal article" date="2023" name="Sci. Data">
        <title>Genome assembly of the Korean intertidal mud-creeper Batillaria attramentaria.</title>
        <authorList>
            <person name="Patra A.K."/>
            <person name="Ho P.T."/>
            <person name="Jun S."/>
            <person name="Lee S.J."/>
            <person name="Kim Y."/>
            <person name="Won Y.J."/>
        </authorList>
    </citation>
    <scope>NUCLEOTIDE SEQUENCE [LARGE SCALE GENOMIC DNA]</scope>
    <source>
        <strain evidence="8">Wonlab-2016</strain>
    </source>
</reference>
<feature type="compositionally biased region" description="Basic and acidic residues" evidence="6">
    <location>
        <begin position="88"/>
        <end position="98"/>
    </location>
</feature>
<evidence type="ECO:0000256" key="1">
    <source>
        <dbReference type="ARBA" id="ARBA00004123"/>
    </source>
</evidence>
<evidence type="ECO:0000256" key="2">
    <source>
        <dbReference type="ARBA" id="ARBA00009788"/>
    </source>
</evidence>